<dbReference type="EnsemblMetazoa" id="ADIR007559-RA">
    <property type="protein sequence ID" value="ADIR007559-PA"/>
    <property type="gene ID" value="ADIR007559"/>
</dbReference>
<dbReference type="Proteomes" id="UP000075884">
    <property type="component" value="Unassembled WGS sequence"/>
</dbReference>
<evidence type="ECO:0000313" key="2">
    <source>
        <dbReference type="EnsemblMetazoa" id="ADIR007559-PA"/>
    </source>
</evidence>
<dbReference type="VEuPathDB" id="VectorBase:ADIR007559"/>
<sequence length="99" mass="9604">MECSLFSTNSNSSESSAVASSTSTVRHAAPAASPAVGHGGDQAGPGSGSSSIGEVSSTCSVGSADDTVSSPGYINTATESSISSLDDLKNEGRSGGKLF</sequence>
<name>A0A182NIT4_9DIPT</name>
<evidence type="ECO:0000313" key="3">
    <source>
        <dbReference type="Proteomes" id="UP000075884"/>
    </source>
</evidence>
<reference evidence="3" key="1">
    <citation type="submission" date="2013-03" db="EMBL/GenBank/DDBJ databases">
        <title>The Genome Sequence of Anopheles dirus WRAIR2.</title>
        <authorList>
            <consortium name="The Broad Institute Genomics Platform"/>
            <person name="Neafsey D.E."/>
            <person name="Walton C."/>
            <person name="Walker B."/>
            <person name="Young S.K."/>
            <person name="Zeng Q."/>
            <person name="Gargeya S."/>
            <person name="Fitzgerald M."/>
            <person name="Haas B."/>
            <person name="Abouelleil A."/>
            <person name="Allen A.W."/>
            <person name="Alvarado L."/>
            <person name="Arachchi H.M."/>
            <person name="Berlin A.M."/>
            <person name="Chapman S.B."/>
            <person name="Gainer-Dewar J."/>
            <person name="Goldberg J."/>
            <person name="Griggs A."/>
            <person name="Gujja S."/>
            <person name="Hansen M."/>
            <person name="Howarth C."/>
            <person name="Imamovic A."/>
            <person name="Ireland A."/>
            <person name="Larimer J."/>
            <person name="McCowan C."/>
            <person name="Murphy C."/>
            <person name="Pearson M."/>
            <person name="Poon T.W."/>
            <person name="Priest M."/>
            <person name="Roberts A."/>
            <person name="Saif S."/>
            <person name="Shea T."/>
            <person name="Sisk P."/>
            <person name="Sykes S."/>
            <person name="Wortman J."/>
            <person name="Nusbaum C."/>
            <person name="Birren B."/>
        </authorList>
    </citation>
    <scope>NUCLEOTIDE SEQUENCE [LARGE SCALE GENOMIC DNA]</scope>
    <source>
        <strain evidence="3">WRAIR2</strain>
    </source>
</reference>
<organism evidence="2 3">
    <name type="scientific">Anopheles dirus</name>
    <dbReference type="NCBI Taxonomy" id="7168"/>
    <lineage>
        <taxon>Eukaryota</taxon>
        <taxon>Metazoa</taxon>
        <taxon>Ecdysozoa</taxon>
        <taxon>Arthropoda</taxon>
        <taxon>Hexapoda</taxon>
        <taxon>Insecta</taxon>
        <taxon>Pterygota</taxon>
        <taxon>Neoptera</taxon>
        <taxon>Endopterygota</taxon>
        <taxon>Diptera</taxon>
        <taxon>Nematocera</taxon>
        <taxon>Culicoidea</taxon>
        <taxon>Culicidae</taxon>
        <taxon>Anophelinae</taxon>
        <taxon>Anopheles</taxon>
    </lineage>
</organism>
<feature type="region of interest" description="Disordered" evidence="1">
    <location>
        <begin position="1"/>
        <end position="99"/>
    </location>
</feature>
<feature type="compositionally biased region" description="Polar residues" evidence="1">
    <location>
        <begin position="66"/>
        <end position="84"/>
    </location>
</feature>
<protein>
    <submittedName>
        <fullName evidence="2">Uncharacterized protein</fullName>
    </submittedName>
</protein>
<dbReference type="AlphaFoldDB" id="A0A182NIT4"/>
<reference evidence="2" key="2">
    <citation type="submission" date="2020-05" db="UniProtKB">
        <authorList>
            <consortium name="EnsemblMetazoa"/>
        </authorList>
    </citation>
    <scope>IDENTIFICATION</scope>
    <source>
        <strain evidence="2">WRAIR2</strain>
    </source>
</reference>
<keyword evidence="3" id="KW-1185">Reference proteome</keyword>
<evidence type="ECO:0000256" key="1">
    <source>
        <dbReference type="SAM" id="MobiDB-lite"/>
    </source>
</evidence>
<feature type="compositionally biased region" description="Basic and acidic residues" evidence="1">
    <location>
        <begin position="86"/>
        <end position="99"/>
    </location>
</feature>
<accession>A0A182NIT4</accession>
<feature type="compositionally biased region" description="Low complexity" evidence="1">
    <location>
        <begin position="48"/>
        <end position="60"/>
    </location>
</feature>
<feature type="compositionally biased region" description="Gly residues" evidence="1">
    <location>
        <begin position="37"/>
        <end position="47"/>
    </location>
</feature>
<proteinExistence type="predicted"/>
<feature type="compositionally biased region" description="Low complexity" evidence="1">
    <location>
        <begin position="7"/>
        <end position="25"/>
    </location>
</feature>